<dbReference type="InterPro" id="IPR032466">
    <property type="entry name" value="Metal_Hydrolase"/>
</dbReference>
<dbReference type="AlphaFoldDB" id="A0A0D7A5C5"/>
<dbReference type="Proteomes" id="UP000054144">
    <property type="component" value="Unassembled WGS sequence"/>
</dbReference>
<dbReference type="GO" id="GO:0005829">
    <property type="term" value="C:cytosol"/>
    <property type="evidence" value="ECO:0007669"/>
    <property type="project" value="TreeGrafter"/>
</dbReference>
<dbReference type="Gene3D" id="2.30.40.10">
    <property type="entry name" value="Urease, subunit C, domain 1"/>
    <property type="match status" value="1"/>
</dbReference>
<reference evidence="6 7" key="1">
    <citation type="journal article" date="2015" name="Fungal Genet. Biol.">
        <title>Evolution of novel wood decay mechanisms in Agaricales revealed by the genome sequences of Fistulina hepatica and Cylindrobasidium torrendii.</title>
        <authorList>
            <person name="Floudas D."/>
            <person name="Held B.W."/>
            <person name="Riley R."/>
            <person name="Nagy L.G."/>
            <person name="Koehler G."/>
            <person name="Ransdell A.S."/>
            <person name="Younus H."/>
            <person name="Chow J."/>
            <person name="Chiniquy J."/>
            <person name="Lipzen A."/>
            <person name="Tritt A."/>
            <person name="Sun H."/>
            <person name="Haridas S."/>
            <person name="LaButti K."/>
            <person name="Ohm R.A."/>
            <person name="Kues U."/>
            <person name="Blanchette R.A."/>
            <person name="Grigoriev I.V."/>
            <person name="Minto R.E."/>
            <person name="Hibbett D.S."/>
        </authorList>
    </citation>
    <scope>NUCLEOTIDE SEQUENCE [LARGE SCALE GENOMIC DNA]</scope>
    <source>
        <strain evidence="6 7">ATCC 64428</strain>
    </source>
</reference>
<dbReference type="PANTHER" id="PTHR11271:SF6">
    <property type="entry name" value="GUANINE DEAMINASE"/>
    <property type="match status" value="1"/>
</dbReference>
<evidence type="ECO:0000256" key="1">
    <source>
        <dbReference type="ARBA" id="ARBA00001947"/>
    </source>
</evidence>
<keyword evidence="2" id="KW-0479">Metal-binding</keyword>
<dbReference type="EMBL" id="KN882047">
    <property type="protein sequence ID" value="KIY45584.1"/>
    <property type="molecule type" value="Genomic_DNA"/>
</dbReference>
<dbReference type="InterPro" id="IPR006680">
    <property type="entry name" value="Amidohydro-rel"/>
</dbReference>
<evidence type="ECO:0000259" key="5">
    <source>
        <dbReference type="Pfam" id="PF01979"/>
    </source>
</evidence>
<proteinExistence type="predicted"/>
<evidence type="ECO:0000256" key="2">
    <source>
        <dbReference type="ARBA" id="ARBA00022723"/>
    </source>
</evidence>
<sequence>MLFRGTLVHCPTLGSLDILEDYLLGVDDAGFIMHVDKYTSVSSLELVKNATVPPIIIPFGDFLLPTFVDMHLHAPQFMYQGTGLDLPLMDWLERYAFRAEERIDADPTLAKKVYTRLASRLIEHGTGSVLLFGTLKEETNLILAEVMQSAGIRAFVGKLSMDMSSRPSYVEKSAQDSIDAARSFVSRCRDMGAHLPPHRRLVEPVLTPRFVPTCSEELLSALAELSFQDTVRVQSHLAEAHDQVSWVEQERGMSDIDVFDKHRLLTPRTIQAHCTFLDSLSLQRLEERGTAVAHCPLSNVYFSARPFRLREALDAGVKVGLGSDIAGGYVLDIMQAMRQAVIVSRMRQGAQIMGDTQGTRTDSKSLAIDWKESLYLATRGGALALQLPEGSGTFTVGAPFDCQQIRLFQAGPFGSFEDSVGNLDIFDISPPLITEENIEKWWCLGDVRNRRCVFVQGARVGDFKG</sequence>
<comment type="cofactor">
    <cofactor evidence="1">
        <name>Zn(2+)</name>
        <dbReference type="ChEBI" id="CHEBI:29105"/>
    </cofactor>
</comment>
<protein>
    <submittedName>
        <fullName evidence="6">Metallo-dependent hydrolase</fullName>
    </submittedName>
</protein>
<accession>A0A0D7A5C5</accession>
<feature type="domain" description="Amidohydrolase-related" evidence="5">
    <location>
        <begin position="62"/>
        <end position="403"/>
    </location>
</feature>
<dbReference type="GO" id="GO:0046098">
    <property type="term" value="P:guanine metabolic process"/>
    <property type="evidence" value="ECO:0007669"/>
    <property type="project" value="TreeGrafter"/>
</dbReference>
<dbReference type="GO" id="GO:0008892">
    <property type="term" value="F:guanine deaminase activity"/>
    <property type="evidence" value="ECO:0007669"/>
    <property type="project" value="TreeGrafter"/>
</dbReference>
<dbReference type="Gene3D" id="3.20.20.140">
    <property type="entry name" value="Metal-dependent hydrolases"/>
    <property type="match status" value="1"/>
</dbReference>
<dbReference type="GO" id="GO:0008270">
    <property type="term" value="F:zinc ion binding"/>
    <property type="evidence" value="ECO:0007669"/>
    <property type="project" value="TreeGrafter"/>
</dbReference>
<evidence type="ECO:0000313" key="6">
    <source>
        <dbReference type="EMBL" id="KIY45584.1"/>
    </source>
</evidence>
<name>A0A0D7A5C5_9AGAR</name>
<dbReference type="SUPFAM" id="SSF51556">
    <property type="entry name" value="Metallo-dependent hydrolases"/>
    <property type="match status" value="1"/>
</dbReference>
<dbReference type="PANTHER" id="PTHR11271">
    <property type="entry name" value="GUANINE DEAMINASE"/>
    <property type="match status" value="1"/>
</dbReference>
<keyword evidence="4" id="KW-0862">Zinc</keyword>
<keyword evidence="3 6" id="KW-0378">Hydrolase</keyword>
<organism evidence="6 7">
    <name type="scientific">Fistulina hepatica ATCC 64428</name>
    <dbReference type="NCBI Taxonomy" id="1128425"/>
    <lineage>
        <taxon>Eukaryota</taxon>
        <taxon>Fungi</taxon>
        <taxon>Dikarya</taxon>
        <taxon>Basidiomycota</taxon>
        <taxon>Agaricomycotina</taxon>
        <taxon>Agaricomycetes</taxon>
        <taxon>Agaricomycetidae</taxon>
        <taxon>Agaricales</taxon>
        <taxon>Fistulinaceae</taxon>
        <taxon>Fistulina</taxon>
    </lineage>
</organism>
<dbReference type="InterPro" id="IPR011059">
    <property type="entry name" value="Metal-dep_hydrolase_composite"/>
</dbReference>
<gene>
    <name evidence="6" type="ORF">FISHEDRAFT_49148</name>
</gene>
<keyword evidence="7" id="KW-1185">Reference proteome</keyword>
<evidence type="ECO:0000256" key="4">
    <source>
        <dbReference type="ARBA" id="ARBA00022833"/>
    </source>
</evidence>
<evidence type="ECO:0000313" key="7">
    <source>
        <dbReference type="Proteomes" id="UP000054144"/>
    </source>
</evidence>
<dbReference type="Pfam" id="PF01979">
    <property type="entry name" value="Amidohydro_1"/>
    <property type="match status" value="1"/>
</dbReference>
<dbReference type="OrthoDB" id="194468at2759"/>
<dbReference type="InterPro" id="IPR051607">
    <property type="entry name" value="Metallo-dep_hydrolases"/>
</dbReference>
<evidence type="ECO:0000256" key="3">
    <source>
        <dbReference type="ARBA" id="ARBA00022801"/>
    </source>
</evidence>